<proteinExistence type="predicted"/>
<dbReference type="EMBL" id="LGRX02033114">
    <property type="protein sequence ID" value="KAK3242830.1"/>
    <property type="molecule type" value="Genomic_DNA"/>
</dbReference>
<dbReference type="GO" id="GO:0005794">
    <property type="term" value="C:Golgi apparatus"/>
    <property type="evidence" value="ECO:0007669"/>
    <property type="project" value="TreeGrafter"/>
</dbReference>
<accession>A0AAE0EXN8</accession>
<feature type="compositionally biased region" description="Basic and acidic residues" evidence="1">
    <location>
        <begin position="147"/>
        <end position="157"/>
    </location>
</feature>
<dbReference type="Proteomes" id="UP001190700">
    <property type="component" value="Unassembled WGS sequence"/>
</dbReference>
<dbReference type="Pfam" id="PF03407">
    <property type="entry name" value="Nucleotid_trans"/>
    <property type="match status" value="1"/>
</dbReference>
<keyword evidence="2" id="KW-0812">Transmembrane</keyword>
<evidence type="ECO:0000256" key="2">
    <source>
        <dbReference type="SAM" id="Phobius"/>
    </source>
</evidence>
<protein>
    <recommendedName>
        <fullName evidence="3">Nucleotide-diphospho-sugar transferase domain-containing protein</fullName>
    </recommendedName>
</protein>
<reference evidence="4 5" key="1">
    <citation type="journal article" date="2015" name="Genome Biol. Evol.">
        <title>Comparative Genomics of a Bacterivorous Green Alga Reveals Evolutionary Causalities and Consequences of Phago-Mixotrophic Mode of Nutrition.</title>
        <authorList>
            <person name="Burns J.A."/>
            <person name="Paasch A."/>
            <person name="Narechania A."/>
            <person name="Kim E."/>
        </authorList>
    </citation>
    <scope>NUCLEOTIDE SEQUENCE [LARGE SCALE GENOMIC DNA]</scope>
    <source>
        <strain evidence="4 5">PLY_AMNH</strain>
    </source>
</reference>
<evidence type="ECO:0000313" key="4">
    <source>
        <dbReference type="EMBL" id="KAK3242830.1"/>
    </source>
</evidence>
<dbReference type="GO" id="GO:0016757">
    <property type="term" value="F:glycosyltransferase activity"/>
    <property type="evidence" value="ECO:0007669"/>
    <property type="project" value="TreeGrafter"/>
</dbReference>
<feature type="domain" description="Nucleotide-diphospho-sugar transferase" evidence="3">
    <location>
        <begin position="309"/>
        <end position="423"/>
    </location>
</feature>
<keyword evidence="5" id="KW-1185">Reference proteome</keyword>
<gene>
    <name evidence="4" type="ORF">CYMTET_47501</name>
</gene>
<feature type="transmembrane region" description="Helical" evidence="2">
    <location>
        <begin position="7"/>
        <end position="26"/>
    </location>
</feature>
<organism evidence="4 5">
    <name type="scientific">Cymbomonas tetramitiformis</name>
    <dbReference type="NCBI Taxonomy" id="36881"/>
    <lineage>
        <taxon>Eukaryota</taxon>
        <taxon>Viridiplantae</taxon>
        <taxon>Chlorophyta</taxon>
        <taxon>Pyramimonadophyceae</taxon>
        <taxon>Pyramimonadales</taxon>
        <taxon>Pyramimonadaceae</taxon>
        <taxon>Cymbomonas</taxon>
    </lineage>
</organism>
<dbReference type="PANTHER" id="PTHR47032:SF1">
    <property type="entry name" value="UDP-D-XYLOSE:L-FUCOSE ALPHA-1,3-D-XYLOSYLTRANSFERASE-RELATED"/>
    <property type="match status" value="1"/>
</dbReference>
<keyword evidence="2" id="KW-1133">Transmembrane helix</keyword>
<name>A0AAE0EXN8_9CHLO</name>
<feature type="compositionally biased region" description="Basic and acidic residues" evidence="1">
    <location>
        <begin position="128"/>
        <end position="138"/>
    </location>
</feature>
<comment type="caution">
    <text evidence="4">The sequence shown here is derived from an EMBL/GenBank/DDBJ whole genome shotgun (WGS) entry which is preliminary data.</text>
</comment>
<dbReference type="AlphaFoldDB" id="A0AAE0EXN8"/>
<sequence>MASASSYQQPVIYGLGALLIVMLVFFEDENDKRFPQYETARPFEHTYQETRAHAFHESASSEDLERAKKENRSVASVLEAAAGSKELQSTLREALRHNSNSSVGWAAASGGGGKRGRGDSSDQAGGTRDGERGDDKPWGKQAGAKHSGGEGEEKEQSDSGGDQDGGGRPDMSSLGPSTVSLGKVEPLPEASVPPPLDRGSESEGNEQSDSGGDQDGGGVLTCPALDRALSALEKSSRYLRLRLGPSILSLGKLEPLSEASAQDDVERPGVLEAVAKARSYQNELILLTTNSAYGDLLLNYLYMLEQVGMEHYVIVTHDYQVCRELQARAARPVACMPSSFLRDRKEIGRLMAIGELVHICALKWHTASRLVKLGYNLLISDADVSFLQNPYPFFKGPFKDHTVIGMEENLRSFYPVNVGVVYVQNASPGGATAWAFDMMSAHFLRAEEEAAMAWLWKLMPRGLAKPYVAHRPHDKGEVFTDMVWDQAVFNDAFESACTQKVMLRRSLMRGILDANWTDFFEYLGPGLTEFMTKNEEELIPKYMASFPPEGILGQPSGATAKPLCSCEMAIPPDGGGEFVPSELRAAYAEHVEKSKLEKESLLLAPGWLISGWGMGDSHTMGSSGWWNAWPPVTAIAHYVGPPSGDYKVSAMRVTGRWDTRTDKLEGYHRYARPLLMLDTSAFDNATNHSAHARETNQLLLWAMLLNRTAVMPMATCKPPFAKLRTSQSKADDKWANIETVRGKDNQPLVQVGRCDVTARMRHVSSEPCCHYYRLDLVNCRKFMLESAEMLPGQAPPGLLEGAGTVDLKALREQLGGPPGEAVPSGHISATQMLQELSGRKEKLLRIVAVEPLTPLAGVPDDISKDHKNLMDEKFACRNLDKKQGSDGDGWRLRRV</sequence>
<dbReference type="InterPro" id="IPR005069">
    <property type="entry name" value="Nucl-diP-sugar_transferase"/>
</dbReference>
<evidence type="ECO:0000259" key="3">
    <source>
        <dbReference type="Pfam" id="PF03407"/>
    </source>
</evidence>
<feature type="compositionally biased region" description="Low complexity" evidence="1">
    <location>
        <begin position="99"/>
        <end position="108"/>
    </location>
</feature>
<keyword evidence="2" id="KW-0472">Membrane</keyword>
<feature type="region of interest" description="Disordered" evidence="1">
    <location>
        <begin position="95"/>
        <end position="221"/>
    </location>
</feature>
<evidence type="ECO:0000256" key="1">
    <source>
        <dbReference type="SAM" id="MobiDB-lite"/>
    </source>
</evidence>
<dbReference type="InterPro" id="IPR052636">
    <property type="entry name" value="UDP-D-xylose:L-fucose_XylT"/>
</dbReference>
<dbReference type="PANTHER" id="PTHR47032">
    <property type="entry name" value="UDP-D-XYLOSE:L-FUCOSE ALPHA-1,3-D-XYLOSYLTRANSFERASE-RELATED"/>
    <property type="match status" value="1"/>
</dbReference>
<evidence type="ECO:0000313" key="5">
    <source>
        <dbReference type="Proteomes" id="UP001190700"/>
    </source>
</evidence>